<dbReference type="SUPFAM" id="SSF81427">
    <property type="entry name" value="Mitochondrial cytochrome c oxidase subunit VIIc (aka VIIIa)"/>
    <property type="match status" value="1"/>
</dbReference>
<dbReference type="Proteomes" id="UP000001640">
    <property type="component" value="Chromosome 10"/>
</dbReference>
<reference evidence="12 13" key="1">
    <citation type="journal article" date="2011" name="Proc. Natl. Acad. Sci. U.S.A.">
        <title>Evolutionary erosion of yeast sex chromosomes by mating-type switching accidents.</title>
        <authorList>
            <person name="Gordon J.L."/>
            <person name="Armisen D."/>
            <person name="Proux-Wera E."/>
            <person name="Oheigeartaigh S.S."/>
            <person name="Byrne K.P."/>
            <person name="Wolfe K.H."/>
        </authorList>
    </citation>
    <scope>NUCLEOTIDE SEQUENCE [LARGE SCALE GENOMIC DNA]</scope>
    <source>
        <strain evidence="13">ATCC 76901 / BCRC 22586 / CBS 4309 / NBRC 1992 / NRRL Y-12630</strain>
    </source>
</reference>
<dbReference type="InterPro" id="IPR004202">
    <property type="entry name" value="COX7C/Cox8"/>
</dbReference>
<dbReference type="eggNOG" id="KOG4527">
    <property type="taxonomic scope" value="Eukaryota"/>
</dbReference>
<dbReference type="FunFam" id="4.10.49.10:FF:000001">
    <property type="entry name" value="Cytochrome c oxidase subunit 7C"/>
    <property type="match status" value="1"/>
</dbReference>
<comment type="function">
    <text evidence="11">Component of the cytochrome c oxidase, the last enzyme in the mitochondrial electron transport chain which drives oxidative phosphorylation. The respiratory chain contains 3 multisubunit complexes succinate dehydrogenase (complex II, CII), ubiquinol-cytochrome c oxidoreductase (cytochrome b-c1 complex, complex III, CIII) and cytochrome c oxidase (complex IV, CIV), that cooperate to transfer electrons derived from NADH and succinate to molecular oxygen, creating an electrochemical gradient over the inner membrane that drives transmembrane transport and the ATP synthase. Cytochrome c oxidase is the component of the respiratory chain that catalyzes the reduction of oxygen to water. Electrons originating from reduced cytochrome c in the intermembrane space (IMS) are transferred via the dinuclear copper A center (CU(A)) of subunit 2 and heme A of subunit 1 to the active site in subunit 1, a binuclear center (BNC) formed by heme A3 and copper B (CU(B)). The BNC reduces molecular oxygen to 2 water molecules using 4 electrons from cytochrome c in the IMS and 4 protons from the mitochondrial matrix.</text>
</comment>
<evidence type="ECO:0000256" key="4">
    <source>
        <dbReference type="ARBA" id="ARBA00022692"/>
    </source>
</evidence>
<dbReference type="STRING" id="1064592.G0VKU4"/>
<evidence type="ECO:0000256" key="5">
    <source>
        <dbReference type="ARBA" id="ARBA00022792"/>
    </source>
</evidence>
<comment type="subunit">
    <text evidence="11">Component of the cytochrome c oxidase (complex IV, CIV), a multisubunit enzyme composed of a catalytic core of 3 subunits and several supernumerary subunits. The complex exists as a monomer or a dimer and forms supercomplexes (SCs) in the inner mitochondrial membrane with ubiquinol-cytochrome c oxidoreductase (cytochrome b-c1 complex, complex III, CIII).</text>
</comment>
<organism evidence="12 13">
    <name type="scientific">Naumovozyma castellii</name>
    <name type="common">Yeast</name>
    <name type="synonym">Saccharomyces castellii</name>
    <dbReference type="NCBI Taxonomy" id="27288"/>
    <lineage>
        <taxon>Eukaryota</taxon>
        <taxon>Fungi</taxon>
        <taxon>Dikarya</taxon>
        <taxon>Ascomycota</taxon>
        <taxon>Saccharomycotina</taxon>
        <taxon>Saccharomycetes</taxon>
        <taxon>Saccharomycetales</taxon>
        <taxon>Saccharomycetaceae</taxon>
        <taxon>Naumovozyma</taxon>
    </lineage>
</organism>
<dbReference type="InterPro" id="IPR036636">
    <property type="entry name" value="COX7C/Cox8_sf"/>
</dbReference>
<sequence length="74" mass="8433">MFRQQAIKLSTRRALFSTSSKNMVHFKDGVYNNLPFKVVNRKIPYGVVHFGFFGVGLLVPFIITWAQLKKSGSL</sequence>
<dbReference type="OMA" id="IHNRKIP"/>
<gene>
    <name evidence="12" type="primary">NCAS0J01530</name>
    <name evidence="12" type="ordered locus">NCAS_0J01530</name>
</gene>
<dbReference type="InParanoid" id="G0VKU4"/>
<reference key="2">
    <citation type="submission" date="2011-08" db="EMBL/GenBank/DDBJ databases">
        <title>Genome sequence of Naumovozyma castellii.</title>
        <authorList>
            <person name="Gordon J.L."/>
            <person name="Armisen D."/>
            <person name="Proux-Wera E."/>
            <person name="OhEigeartaigh S.S."/>
            <person name="Byrne K.P."/>
            <person name="Wolfe K.H."/>
        </authorList>
    </citation>
    <scope>NUCLEOTIDE SEQUENCE</scope>
    <source>
        <strain>Type strain:CBS 4309</strain>
    </source>
</reference>
<dbReference type="RefSeq" id="XP_003678470.1">
    <property type="nucleotide sequence ID" value="XM_003678422.1"/>
</dbReference>
<feature type="transmembrane region" description="Helical" evidence="11">
    <location>
        <begin position="47"/>
        <end position="68"/>
    </location>
</feature>
<dbReference type="PANTHER" id="PTHR13313:SF0">
    <property type="entry name" value="CYTOCHROME C OXIDASE SUBUNIT 7C, MITOCHONDRIAL"/>
    <property type="match status" value="1"/>
</dbReference>
<dbReference type="EMBL" id="HE576761">
    <property type="protein sequence ID" value="CCC72132.1"/>
    <property type="molecule type" value="Genomic_DNA"/>
</dbReference>
<evidence type="ECO:0000256" key="9">
    <source>
        <dbReference type="ARBA" id="ARBA00023136"/>
    </source>
</evidence>
<dbReference type="FunCoup" id="G0VKU4">
    <property type="interactions" value="132"/>
</dbReference>
<keyword evidence="7 11" id="KW-1133">Transmembrane helix</keyword>
<dbReference type="Gene3D" id="4.10.49.10">
    <property type="entry name" value="Cytochrome c oxidase subunit VIIc"/>
    <property type="match status" value="1"/>
</dbReference>
<dbReference type="HOGENOM" id="CLU_169812_0_0_1"/>
<evidence type="ECO:0000256" key="7">
    <source>
        <dbReference type="ARBA" id="ARBA00022989"/>
    </source>
</evidence>
<dbReference type="GO" id="GO:0004129">
    <property type="term" value="F:cytochrome-c oxidase activity"/>
    <property type="evidence" value="ECO:0007669"/>
    <property type="project" value="EnsemblFungi"/>
</dbReference>
<evidence type="ECO:0000256" key="10">
    <source>
        <dbReference type="ARBA" id="ARBA00071004"/>
    </source>
</evidence>
<dbReference type="GO" id="GO:0005743">
    <property type="term" value="C:mitochondrial inner membrane"/>
    <property type="evidence" value="ECO:0007669"/>
    <property type="project" value="UniProtKB-SubCell"/>
</dbReference>
<accession>G0VKU4</accession>
<keyword evidence="4 11" id="KW-0812">Transmembrane</keyword>
<evidence type="ECO:0000256" key="1">
    <source>
        <dbReference type="ARBA" id="ARBA00004434"/>
    </source>
</evidence>
<keyword evidence="8 11" id="KW-0496">Mitochondrion</keyword>
<keyword evidence="13" id="KW-1185">Reference proteome</keyword>
<dbReference type="PANTHER" id="PTHR13313">
    <property type="entry name" value="CYTOCHROME C OXIDASE SUBUNIT VIIC"/>
    <property type="match status" value="1"/>
</dbReference>
<name>G0VKU4_NAUCA</name>
<evidence type="ECO:0000256" key="6">
    <source>
        <dbReference type="ARBA" id="ARBA00022946"/>
    </source>
</evidence>
<protein>
    <recommendedName>
        <fullName evidence="10 11">Cytochrome c oxidase subunit 8, mitochondrial</fullName>
    </recommendedName>
    <alternativeName>
        <fullName evidence="11">Cytochrome c oxidase polypeptide VIII</fullName>
    </alternativeName>
</protein>
<evidence type="ECO:0000256" key="8">
    <source>
        <dbReference type="ARBA" id="ARBA00023128"/>
    </source>
</evidence>
<evidence type="ECO:0000313" key="13">
    <source>
        <dbReference type="Proteomes" id="UP000001640"/>
    </source>
</evidence>
<comment type="similarity">
    <text evidence="3 11">Belongs to the cytochrome c oxidase VIIc family.</text>
</comment>
<proteinExistence type="inferred from homology"/>
<keyword evidence="5 11" id="KW-0999">Mitochondrion inner membrane</keyword>
<dbReference type="OrthoDB" id="9974841at2759"/>
<evidence type="ECO:0000256" key="2">
    <source>
        <dbReference type="ARBA" id="ARBA00004673"/>
    </source>
</evidence>
<evidence type="ECO:0000256" key="3">
    <source>
        <dbReference type="ARBA" id="ARBA00010514"/>
    </source>
</evidence>
<dbReference type="KEGG" id="ncs:NCAS_0J01530"/>
<dbReference type="Pfam" id="PF02935">
    <property type="entry name" value="COX7C"/>
    <property type="match status" value="1"/>
</dbReference>
<keyword evidence="6 11" id="KW-0809">Transit peptide</keyword>
<keyword evidence="9 11" id="KW-0472">Membrane</keyword>
<evidence type="ECO:0000256" key="11">
    <source>
        <dbReference type="RuleBase" id="RU368123"/>
    </source>
</evidence>
<comment type="subcellular location">
    <subcellularLocation>
        <location evidence="1 11">Mitochondrion inner membrane</location>
        <topology evidence="1 11">Single-pass membrane protein</topology>
    </subcellularLocation>
</comment>
<evidence type="ECO:0000313" key="12">
    <source>
        <dbReference type="EMBL" id="CCC72132.1"/>
    </source>
</evidence>
<dbReference type="GO" id="GO:0006123">
    <property type="term" value="P:mitochondrial electron transport, cytochrome c to oxygen"/>
    <property type="evidence" value="ECO:0007669"/>
    <property type="project" value="UniProtKB-UniRule"/>
</dbReference>
<dbReference type="UniPathway" id="UPA00705"/>
<dbReference type="AlphaFoldDB" id="G0VKU4"/>
<dbReference type="GeneID" id="96905829"/>
<dbReference type="GO" id="GO:0045277">
    <property type="term" value="C:respiratory chain complex IV"/>
    <property type="evidence" value="ECO:0007669"/>
    <property type="project" value="UniProtKB-UniRule"/>
</dbReference>
<comment type="pathway">
    <text evidence="2 11">Energy metabolism; oxidative phosphorylation.</text>
</comment>